<evidence type="ECO:0000313" key="2">
    <source>
        <dbReference type="Proteomes" id="UP000015106"/>
    </source>
</evidence>
<reference evidence="1" key="2">
    <citation type="submission" date="2018-03" db="EMBL/GenBank/DDBJ databases">
        <title>The Triticum urartu genome reveals the dynamic nature of wheat genome evolution.</title>
        <authorList>
            <person name="Ling H."/>
            <person name="Ma B."/>
            <person name="Shi X."/>
            <person name="Liu H."/>
            <person name="Dong L."/>
            <person name="Sun H."/>
            <person name="Cao Y."/>
            <person name="Gao Q."/>
            <person name="Zheng S."/>
            <person name="Li Y."/>
            <person name="Yu Y."/>
            <person name="Du H."/>
            <person name="Qi M."/>
            <person name="Li Y."/>
            <person name="Yu H."/>
            <person name="Cui Y."/>
            <person name="Wang N."/>
            <person name="Chen C."/>
            <person name="Wu H."/>
            <person name="Zhao Y."/>
            <person name="Zhang J."/>
            <person name="Li Y."/>
            <person name="Zhou W."/>
            <person name="Zhang B."/>
            <person name="Hu W."/>
            <person name="Eijk M."/>
            <person name="Tang J."/>
            <person name="Witsenboer H."/>
            <person name="Zhao S."/>
            <person name="Li Z."/>
            <person name="Zhang A."/>
            <person name="Wang D."/>
            <person name="Liang C."/>
        </authorList>
    </citation>
    <scope>NUCLEOTIDE SEQUENCE [LARGE SCALE GENOMIC DNA]</scope>
    <source>
        <strain evidence="1">cv. G1812</strain>
    </source>
</reference>
<dbReference type="EnsemblPlants" id="TuG1812G0100003605.01.T01">
    <property type="protein sequence ID" value="TuG1812G0100003605.01.T01.cds441998"/>
    <property type="gene ID" value="TuG1812G0100003605.01"/>
</dbReference>
<reference evidence="2" key="1">
    <citation type="journal article" date="2013" name="Nature">
        <title>Draft genome of the wheat A-genome progenitor Triticum urartu.</title>
        <authorList>
            <person name="Ling H.Q."/>
            <person name="Zhao S."/>
            <person name="Liu D."/>
            <person name="Wang J."/>
            <person name="Sun H."/>
            <person name="Zhang C."/>
            <person name="Fan H."/>
            <person name="Li D."/>
            <person name="Dong L."/>
            <person name="Tao Y."/>
            <person name="Gao C."/>
            <person name="Wu H."/>
            <person name="Li Y."/>
            <person name="Cui Y."/>
            <person name="Guo X."/>
            <person name="Zheng S."/>
            <person name="Wang B."/>
            <person name="Yu K."/>
            <person name="Liang Q."/>
            <person name="Yang W."/>
            <person name="Lou X."/>
            <person name="Chen J."/>
            <person name="Feng M."/>
            <person name="Jian J."/>
            <person name="Zhang X."/>
            <person name="Luo G."/>
            <person name="Jiang Y."/>
            <person name="Liu J."/>
            <person name="Wang Z."/>
            <person name="Sha Y."/>
            <person name="Zhang B."/>
            <person name="Wu H."/>
            <person name="Tang D."/>
            <person name="Shen Q."/>
            <person name="Xue P."/>
            <person name="Zou S."/>
            <person name="Wang X."/>
            <person name="Liu X."/>
            <person name="Wang F."/>
            <person name="Yang Y."/>
            <person name="An X."/>
            <person name="Dong Z."/>
            <person name="Zhang K."/>
            <person name="Zhang X."/>
            <person name="Luo M.C."/>
            <person name="Dvorak J."/>
            <person name="Tong Y."/>
            <person name="Wang J."/>
            <person name="Yang H."/>
            <person name="Li Z."/>
            <person name="Wang D."/>
            <person name="Zhang A."/>
            <person name="Wang J."/>
        </authorList>
    </citation>
    <scope>NUCLEOTIDE SEQUENCE</scope>
    <source>
        <strain evidence="2">cv. G1812</strain>
    </source>
</reference>
<proteinExistence type="predicted"/>
<dbReference type="AlphaFoldDB" id="A0A8R7P4F3"/>
<dbReference type="Gramene" id="TuG1812G0100003605.01.T01">
    <property type="protein sequence ID" value="TuG1812G0100003605.01.T01.cds441998"/>
    <property type="gene ID" value="TuG1812G0100003605.01"/>
</dbReference>
<dbReference type="Proteomes" id="UP000015106">
    <property type="component" value="Chromosome 1"/>
</dbReference>
<name>A0A8R7P4F3_TRIUA</name>
<organism evidence="1 2">
    <name type="scientific">Triticum urartu</name>
    <name type="common">Red wild einkorn</name>
    <name type="synonym">Crithodium urartu</name>
    <dbReference type="NCBI Taxonomy" id="4572"/>
    <lineage>
        <taxon>Eukaryota</taxon>
        <taxon>Viridiplantae</taxon>
        <taxon>Streptophyta</taxon>
        <taxon>Embryophyta</taxon>
        <taxon>Tracheophyta</taxon>
        <taxon>Spermatophyta</taxon>
        <taxon>Magnoliopsida</taxon>
        <taxon>Liliopsida</taxon>
        <taxon>Poales</taxon>
        <taxon>Poaceae</taxon>
        <taxon>BOP clade</taxon>
        <taxon>Pooideae</taxon>
        <taxon>Triticodae</taxon>
        <taxon>Triticeae</taxon>
        <taxon>Triticinae</taxon>
        <taxon>Triticum</taxon>
    </lineage>
</organism>
<keyword evidence="2" id="KW-1185">Reference proteome</keyword>
<reference evidence="1" key="3">
    <citation type="submission" date="2022-06" db="UniProtKB">
        <authorList>
            <consortium name="EnsemblPlants"/>
        </authorList>
    </citation>
    <scope>IDENTIFICATION</scope>
</reference>
<evidence type="ECO:0000313" key="1">
    <source>
        <dbReference type="EnsemblPlants" id="TuG1812G0100003605.01.T01.cds441998"/>
    </source>
</evidence>
<protein>
    <submittedName>
        <fullName evidence="1">Uncharacterized protein</fullName>
    </submittedName>
</protein>
<sequence>MSVRRDIQLGCVWFDDRDDWLAISTDNTTAWLMQQHWCKNVGYSTPLPGFQLRHS</sequence>
<accession>A0A8R7P4F3</accession>